<proteinExistence type="predicted"/>
<accession>A0A6C0ARK3</accession>
<dbReference type="AlphaFoldDB" id="A0A6C0ARK3"/>
<evidence type="ECO:0000313" key="1">
    <source>
        <dbReference type="EMBL" id="QHS82358.1"/>
    </source>
</evidence>
<sequence length="327" mass="35348">MSLTAFKRKSVINYGSKRSGIAPGGYWLPQGPFGHSTKGLQLAVENFGPAGFSINGGRRNIGGIGRDMKMSKSGTPYRGTQPVGFGGTSGKYPSAVIVGTDGQYSGAVNNAHNKQALVQPVLNSRIVNTRGTQYLYIKPSVLSTHGMLDKKYRWAYYGTYPNYWVQPNYTGNQTDSASQWLYIQNKAAANTCRLGVNDVGRYEAAFSSCGPTLCTPGRSTAGFKYNDMARNAPYTKNLGQPVSYQQYNLYITRGCNNPVGPQKPFPYAVTTGSSQAAAGGSISSFGNACNTSDIYLSPPAWYTAIQPGQQPNLKNQVQTLPFTNEVR</sequence>
<dbReference type="EMBL" id="MN740765">
    <property type="protein sequence ID" value="QHS82358.1"/>
    <property type="molecule type" value="Genomic_DNA"/>
</dbReference>
<name>A0A6C0ARK3_9ZZZZ</name>
<protein>
    <submittedName>
        <fullName evidence="1">Uncharacterized protein</fullName>
    </submittedName>
</protein>
<organism evidence="1">
    <name type="scientific">viral metagenome</name>
    <dbReference type="NCBI Taxonomy" id="1070528"/>
    <lineage>
        <taxon>unclassified sequences</taxon>
        <taxon>metagenomes</taxon>
        <taxon>organismal metagenomes</taxon>
    </lineage>
</organism>
<reference evidence="1" key="1">
    <citation type="journal article" date="2020" name="Nature">
        <title>Giant virus diversity and host interactions through global metagenomics.</title>
        <authorList>
            <person name="Schulz F."/>
            <person name="Roux S."/>
            <person name="Paez-Espino D."/>
            <person name="Jungbluth S."/>
            <person name="Walsh D.A."/>
            <person name="Denef V.J."/>
            <person name="McMahon K.D."/>
            <person name="Konstantinidis K.T."/>
            <person name="Eloe-Fadrosh E.A."/>
            <person name="Kyrpides N.C."/>
            <person name="Woyke T."/>
        </authorList>
    </citation>
    <scope>NUCLEOTIDE SEQUENCE</scope>
    <source>
        <strain evidence="1">GVMAG-S-1101165-79</strain>
    </source>
</reference>